<dbReference type="PANTHER" id="PTHR23526">
    <property type="entry name" value="INTEGRAL MEMBRANE TRANSPORT PROTEIN-RELATED"/>
    <property type="match status" value="1"/>
</dbReference>
<dbReference type="InterPro" id="IPR052528">
    <property type="entry name" value="Sugar_transport-like"/>
</dbReference>
<feature type="transmembrane region" description="Helical" evidence="4">
    <location>
        <begin position="21"/>
        <end position="38"/>
    </location>
</feature>
<evidence type="ECO:0000313" key="7">
    <source>
        <dbReference type="Proteomes" id="UP000587760"/>
    </source>
</evidence>
<dbReference type="Gene3D" id="1.20.1250.20">
    <property type="entry name" value="MFS general substrate transporter like domains"/>
    <property type="match status" value="2"/>
</dbReference>
<evidence type="ECO:0000313" key="6">
    <source>
        <dbReference type="EMBL" id="MBB6481686.1"/>
    </source>
</evidence>
<feature type="transmembrane region" description="Helical" evidence="4">
    <location>
        <begin position="58"/>
        <end position="82"/>
    </location>
</feature>
<dbReference type="EMBL" id="JACHGJ010000007">
    <property type="protein sequence ID" value="MBB6481686.1"/>
    <property type="molecule type" value="Genomic_DNA"/>
</dbReference>
<protein>
    <submittedName>
        <fullName evidence="6">MFS family permease</fullName>
    </submittedName>
</protein>
<dbReference type="InterPro" id="IPR016024">
    <property type="entry name" value="ARM-type_fold"/>
</dbReference>
<dbReference type="RefSeq" id="WP_184747922.1">
    <property type="nucleotide sequence ID" value="NZ_JACHGJ010000007.1"/>
</dbReference>
<keyword evidence="3 4" id="KW-0472">Membrane</keyword>
<dbReference type="SMART" id="SM00567">
    <property type="entry name" value="EZ_HEAT"/>
    <property type="match status" value="4"/>
</dbReference>
<dbReference type="AlphaFoldDB" id="A0A841RDI0"/>
<feature type="transmembrane region" description="Helical" evidence="4">
    <location>
        <begin position="329"/>
        <end position="347"/>
    </location>
</feature>
<dbReference type="GO" id="GO:0022857">
    <property type="term" value="F:transmembrane transporter activity"/>
    <property type="evidence" value="ECO:0007669"/>
    <property type="project" value="InterPro"/>
</dbReference>
<feature type="transmembrane region" description="Helical" evidence="4">
    <location>
        <begin position="408"/>
        <end position="429"/>
    </location>
</feature>
<evidence type="ECO:0000256" key="1">
    <source>
        <dbReference type="ARBA" id="ARBA00022692"/>
    </source>
</evidence>
<reference evidence="6 7" key="1">
    <citation type="submission" date="2020-08" db="EMBL/GenBank/DDBJ databases">
        <title>Genomic Encyclopedia of Type Strains, Phase IV (KMG-IV): sequencing the most valuable type-strain genomes for metagenomic binning, comparative biology and taxonomic classification.</title>
        <authorList>
            <person name="Goeker M."/>
        </authorList>
    </citation>
    <scope>NUCLEOTIDE SEQUENCE [LARGE SCALE GENOMIC DNA]</scope>
    <source>
        <strain evidence="6 7">DSM 2461</strain>
    </source>
</reference>
<keyword evidence="1 4" id="KW-0812">Transmembrane</keyword>
<dbReference type="InterPro" id="IPR036259">
    <property type="entry name" value="MFS_trans_sf"/>
</dbReference>
<sequence length="783" mass="86382">MNNSKQKSVKISSRVLNRSMNLSNIAGCGFTLWFSVASTQPIFNVFFTNVFGATSAQLGLLVSLIQLSAVFHLLAIVVYGSLQTRKTYFIIMHLIHRVFALILALVAYMAGRNGVQSSYITLIIFSVSLSWVFSNSSAAGWWSWMADLIPERMRGTFFGRRSSIMQIVNIIWFMGVSILLDTLTSFNIFNVYASIFLIGAAAGILDIVLFIFVPEPPSADTEKFNMKDFFEPLGNRNFLLSAVASGLGVFAINVFAPFTSPYITSPDAVGAPNTWLGIMFVISQMMWILTVPFWGIVMDRFGRKPVVMMGCLVFTGYLGYLFLGPENYIFLLPVIALAVGLFAPAFWEGINQLMLSLTPTKNRTAYVSWNFAIIGLVSSGGAILGGTIKDRTAHISFPLTESFSLTSIHFILFICVFLLIVTMILLSFVQERRGKELGFVVNRIARPGIFRTFASMGTLSGTGSSRSVAKALRSIDDSSQDLVVDDVMERLYDPDPDVREEAARALGRIGSHEAVDALVDQLQDRESTIRTQAARALGKIGNRDALPYLLEGINDSSEDVQNACTLALGYMGDEESVKRLLSIIRNMGSDRLAASGAEAAGKLGAIEAVWEIVPRLHSSLNPVLTGQLSIALANLLGEPGRFYRLVTGKSSQRESNIASLFSSATRRFPNMLKRISGSPVSPELKSKIAKKLKSLKKYFDNEEFLPAFAILKECVSLIAGNLAEGEKEGGDYFRKLYLIDRKTALWWWFVQEASHLINDAPEEVVKNDILIILFFLAGKQDSD</sequence>
<dbReference type="InterPro" id="IPR011989">
    <property type="entry name" value="ARM-like"/>
</dbReference>
<dbReference type="PROSITE" id="PS50850">
    <property type="entry name" value="MFS"/>
    <property type="match status" value="1"/>
</dbReference>
<dbReference type="Pfam" id="PF07690">
    <property type="entry name" value="MFS_1"/>
    <property type="match status" value="1"/>
</dbReference>
<evidence type="ECO:0000256" key="4">
    <source>
        <dbReference type="SAM" id="Phobius"/>
    </source>
</evidence>
<feature type="transmembrane region" description="Helical" evidence="4">
    <location>
        <begin position="275"/>
        <end position="294"/>
    </location>
</feature>
<evidence type="ECO:0000256" key="3">
    <source>
        <dbReference type="ARBA" id="ARBA00023136"/>
    </source>
</evidence>
<feature type="transmembrane region" description="Helical" evidence="4">
    <location>
        <begin position="306"/>
        <end position="323"/>
    </location>
</feature>
<name>A0A841RDI0_9SPIO</name>
<dbReference type="Pfam" id="PF13646">
    <property type="entry name" value="HEAT_2"/>
    <property type="match status" value="1"/>
</dbReference>
<accession>A0A841RDI0</accession>
<feature type="transmembrane region" description="Helical" evidence="4">
    <location>
        <begin position="163"/>
        <end position="180"/>
    </location>
</feature>
<dbReference type="SUPFAM" id="SSF103473">
    <property type="entry name" value="MFS general substrate transporter"/>
    <property type="match status" value="1"/>
</dbReference>
<gene>
    <name evidence="6" type="ORF">HNR50_003366</name>
</gene>
<dbReference type="SUPFAM" id="SSF48371">
    <property type="entry name" value="ARM repeat"/>
    <property type="match status" value="1"/>
</dbReference>
<dbReference type="InterPro" id="IPR011701">
    <property type="entry name" value="MFS"/>
</dbReference>
<feature type="domain" description="Major facilitator superfamily (MFS) profile" evidence="5">
    <location>
        <begin position="21"/>
        <end position="433"/>
    </location>
</feature>
<organism evidence="6 7">
    <name type="scientific">Spirochaeta isovalerica</name>
    <dbReference type="NCBI Taxonomy" id="150"/>
    <lineage>
        <taxon>Bacteria</taxon>
        <taxon>Pseudomonadati</taxon>
        <taxon>Spirochaetota</taxon>
        <taxon>Spirochaetia</taxon>
        <taxon>Spirochaetales</taxon>
        <taxon>Spirochaetaceae</taxon>
        <taxon>Spirochaeta</taxon>
    </lineage>
</organism>
<dbReference type="PANTHER" id="PTHR23526:SF2">
    <property type="entry name" value="MAJOR FACILITATOR SUPERFAMILY (MFS) PROFILE DOMAIN-CONTAINING PROTEIN"/>
    <property type="match status" value="1"/>
</dbReference>
<feature type="transmembrane region" description="Helical" evidence="4">
    <location>
        <begin position="94"/>
        <end position="111"/>
    </location>
</feature>
<proteinExistence type="predicted"/>
<keyword evidence="2 4" id="KW-1133">Transmembrane helix</keyword>
<comment type="caution">
    <text evidence="6">The sequence shown here is derived from an EMBL/GenBank/DDBJ whole genome shotgun (WGS) entry which is preliminary data.</text>
</comment>
<dbReference type="InterPro" id="IPR004155">
    <property type="entry name" value="PBS_lyase_HEAT"/>
</dbReference>
<dbReference type="Gene3D" id="1.25.10.10">
    <property type="entry name" value="Leucine-rich Repeat Variant"/>
    <property type="match status" value="1"/>
</dbReference>
<feature type="transmembrane region" description="Helical" evidence="4">
    <location>
        <begin position="192"/>
        <end position="213"/>
    </location>
</feature>
<feature type="transmembrane region" description="Helical" evidence="4">
    <location>
        <begin position="234"/>
        <end position="255"/>
    </location>
</feature>
<feature type="transmembrane region" description="Helical" evidence="4">
    <location>
        <begin position="117"/>
        <end position="142"/>
    </location>
</feature>
<dbReference type="Proteomes" id="UP000587760">
    <property type="component" value="Unassembled WGS sequence"/>
</dbReference>
<keyword evidence="7" id="KW-1185">Reference proteome</keyword>
<evidence type="ECO:0000256" key="2">
    <source>
        <dbReference type="ARBA" id="ARBA00022989"/>
    </source>
</evidence>
<feature type="transmembrane region" description="Helical" evidence="4">
    <location>
        <begin position="367"/>
        <end position="388"/>
    </location>
</feature>
<evidence type="ECO:0000259" key="5">
    <source>
        <dbReference type="PROSITE" id="PS50850"/>
    </source>
</evidence>
<dbReference type="InterPro" id="IPR020846">
    <property type="entry name" value="MFS_dom"/>
</dbReference>